<accession>A0AAD6XVV9</accession>
<protein>
    <submittedName>
        <fullName evidence="2">Uncharacterized protein</fullName>
    </submittedName>
</protein>
<feature type="compositionally biased region" description="Basic and acidic residues" evidence="1">
    <location>
        <begin position="325"/>
        <end position="350"/>
    </location>
</feature>
<organism evidence="2 3">
    <name type="scientific">Mycena belliarum</name>
    <dbReference type="NCBI Taxonomy" id="1033014"/>
    <lineage>
        <taxon>Eukaryota</taxon>
        <taxon>Fungi</taxon>
        <taxon>Dikarya</taxon>
        <taxon>Basidiomycota</taxon>
        <taxon>Agaricomycotina</taxon>
        <taxon>Agaricomycetes</taxon>
        <taxon>Agaricomycetidae</taxon>
        <taxon>Agaricales</taxon>
        <taxon>Marasmiineae</taxon>
        <taxon>Mycenaceae</taxon>
        <taxon>Mycena</taxon>
    </lineage>
</organism>
<reference evidence="2" key="1">
    <citation type="submission" date="2023-03" db="EMBL/GenBank/DDBJ databases">
        <title>Massive genome expansion in bonnet fungi (Mycena s.s.) driven by repeated elements and novel gene families across ecological guilds.</title>
        <authorList>
            <consortium name="Lawrence Berkeley National Laboratory"/>
            <person name="Harder C.B."/>
            <person name="Miyauchi S."/>
            <person name="Viragh M."/>
            <person name="Kuo A."/>
            <person name="Thoen E."/>
            <person name="Andreopoulos B."/>
            <person name="Lu D."/>
            <person name="Skrede I."/>
            <person name="Drula E."/>
            <person name="Henrissat B."/>
            <person name="Morin E."/>
            <person name="Kohler A."/>
            <person name="Barry K."/>
            <person name="LaButti K."/>
            <person name="Morin E."/>
            <person name="Salamov A."/>
            <person name="Lipzen A."/>
            <person name="Mereny Z."/>
            <person name="Hegedus B."/>
            <person name="Baldrian P."/>
            <person name="Stursova M."/>
            <person name="Weitz H."/>
            <person name="Taylor A."/>
            <person name="Grigoriev I.V."/>
            <person name="Nagy L.G."/>
            <person name="Martin F."/>
            <person name="Kauserud H."/>
        </authorList>
    </citation>
    <scope>NUCLEOTIDE SEQUENCE</scope>
    <source>
        <strain evidence="2">CBHHK173m</strain>
    </source>
</reference>
<feature type="compositionally biased region" description="Low complexity" evidence="1">
    <location>
        <begin position="92"/>
        <end position="102"/>
    </location>
</feature>
<dbReference type="Proteomes" id="UP001222325">
    <property type="component" value="Unassembled WGS sequence"/>
</dbReference>
<keyword evidence="3" id="KW-1185">Reference proteome</keyword>
<evidence type="ECO:0000313" key="3">
    <source>
        <dbReference type="Proteomes" id="UP001222325"/>
    </source>
</evidence>
<comment type="caution">
    <text evidence="2">The sequence shown here is derived from an EMBL/GenBank/DDBJ whole genome shotgun (WGS) entry which is preliminary data.</text>
</comment>
<sequence>MSSPMSHLDLPNEAQLRALSRREIQALAKKEKIKPLNASSKVLIKRLLEKFCPSAKRESTPKLPVAGTSSIPLGQPTEQRRSARLSTSDPVAGTQASSAGTTTLRAGVQATAGCVPVQTLRTTDLSQSKAATAERVILSVPTHVEGSSQSSAPLNIDTRSVPETDPSQTPIPAVVASPTFQFAVFEEEVPPAPSKKAVRYIQASVYTDKRRLARVPDKLAAMSAVLAHLEAAPSVRDAAHELAWDRFYLERVIVSRMKLEHTLWDGTRVMPQGPQQEAWLSFLDECSRVPAQDMADDLDGGDTAAVPSNASTLTVNSVSTTSQKRQRETDNDIMDETKPSKRRKDKESLL</sequence>
<feature type="region of interest" description="Disordered" evidence="1">
    <location>
        <begin position="293"/>
        <end position="350"/>
    </location>
</feature>
<evidence type="ECO:0000256" key="1">
    <source>
        <dbReference type="SAM" id="MobiDB-lite"/>
    </source>
</evidence>
<gene>
    <name evidence="2" type="ORF">B0H15DRAFT_554037</name>
</gene>
<evidence type="ECO:0000313" key="2">
    <source>
        <dbReference type="EMBL" id="KAJ7099591.1"/>
    </source>
</evidence>
<proteinExistence type="predicted"/>
<name>A0AAD6XVV9_9AGAR</name>
<feature type="compositionally biased region" description="Low complexity" evidence="1">
    <location>
        <begin position="308"/>
        <end position="322"/>
    </location>
</feature>
<dbReference type="EMBL" id="JARJCN010000007">
    <property type="protein sequence ID" value="KAJ7099591.1"/>
    <property type="molecule type" value="Genomic_DNA"/>
</dbReference>
<feature type="region of interest" description="Disordered" evidence="1">
    <location>
        <begin position="56"/>
        <end position="102"/>
    </location>
</feature>
<dbReference type="AlphaFoldDB" id="A0AAD6XVV9"/>